<dbReference type="SUPFAM" id="SSF52172">
    <property type="entry name" value="CheY-like"/>
    <property type="match status" value="1"/>
</dbReference>
<organism evidence="10 11">
    <name type="scientific">Acidaminococcus fermentans</name>
    <dbReference type="NCBI Taxonomy" id="905"/>
    <lineage>
        <taxon>Bacteria</taxon>
        <taxon>Bacillati</taxon>
        <taxon>Bacillota</taxon>
        <taxon>Negativicutes</taxon>
        <taxon>Acidaminococcales</taxon>
        <taxon>Acidaminococcaceae</taxon>
        <taxon>Acidaminococcus</taxon>
    </lineage>
</organism>
<dbReference type="InterPro" id="IPR039420">
    <property type="entry name" value="WalR-like"/>
</dbReference>
<dbReference type="PANTHER" id="PTHR48111">
    <property type="entry name" value="REGULATOR OF RPOS"/>
    <property type="match status" value="1"/>
</dbReference>
<feature type="DNA-binding region" description="OmpR/PhoB-type" evidence="7">
    <location>
        <begin position="126"/>
        <end position="224"/>
    </location>
</feature>
<dbReference type="FunFam" id="3.40.50.2300:FF:000002">
    <property type="entry name" value="DNA-binding response regulator PhoP"/>
    <property type="match status" value="1"/>
</dbReference>
<reference evidence="10 11" key="1">
    <citation type="submission" date="2016-10" db="EMBL/GenBank/DDBJ databases">
        <authorList>
            <person name="Varghese N."/>
            <person name="Submissions S."/>
        </authorList>
    </citation>
    <scope>NUCLEOTIDE SEQUENCE [LARGE SCALE GENOMIC DNA]</scope>
    <source>
        <strain evidence="10 11">WCC6</strain>
    </source>
</reference>
<evidence type="ECO:0000259" key="9">
    <source>
        <dbReference type="PROSITE" id="PS51755"/>
    </source>
</evidence>
<keyword evidence="2" id="KW-0902">Two-component regulatory system</keyword>
<dbReference type="Pfam" id="PF00072">
    <property type="entry name" value="Response_reg"/>
    <property type="match status" value="1"/>
</dbReference>
<keyword evidence="4 7" id="KW-0238">DNA-binding</keyword>
<gene>
    <name evidence="10" type="ORF">SAMN05216495_10554</name>
</gene>
<dbReference type="Pfam" id="PF00486">
    <property type="entry name" value="Trans_reg_C"/>
    <property type="match status" value="1"/>
</dbReference>
<proteinExistence type="predicted"/>
<evidence type="ECO:0000256" key="2">
    <source>
        <dbReference type="ARBA" id="ARBA00023012"/>
    </source>
</evidence>
<feature type="domain" description="OmpR/PhoB-type" evidence="9">
    <location>
        <begin position="126"/>
        <end position="224"/>
    </location>
</feature>
<evidence type="ECO:0000313" key="11">
    <source>
        <dbReference type="Proteomes" id="UP000182379"/>
    </source>
</evidence>
<dbReference type="AlphaFoldDB" id="A0A1H2W061"/>
<evidence type="ECO:0000256" key="3">
    <source>
        <dbReference type="ARBA" id="ARBA00023015"/>
    </source>
</evidence>
<protein>
    <submittedName>
        <fullName evidence="10">DNA-binding response regulator, OmpR family, contains REC and winged-helix (WHTH) domain</fullName>
    </submittedName>
</protein>
<evidence type="ECO:0000256" key="5">
    <source>
        <dbReference type="ARBA" id="ARBA00023163"/>
    </source>
</evidence>
<dbReference type="GO" id="GO:0006355">
    <property type="term" value="P:regulation of DNA-templated transcription"/>
    <property type="evidence" value="ECO:0007669"/>
    <property type="project" value="InterPro"/>
</dbReference>
<keyword evidence="3" id="KW-0805">Transcription regulation</keyword>
<dbReference type="InterPro" id="IPR001789">
    <property type="entry name" value="Sig_transdc_resp-reg_receiver"/>
</dbReference>
<dbReference type="PROSITE" id="PS50110">
    <property type="entry name" value="RESPONSE_REGULATORY"/>
    <property type="match status" value="1"/>
</dbReference>
<dbReference type="InterPro" id="IPR036388">
    <property type="entry name" value="WH-like_DNA-bd_sf"/>
</dbReference>
<dbReference type="GeneID" id="78333849"/>
<accession>A0A1H2W061</accession>
<feature type="modified residue" description="4-aspartylphosphate" evidence="6">
    <location>
        <position position="51"/>
    </location>
</feature>
<comment type="caution">
    <text evidence="10">The sequence shown here is derived from an EMBL/GenBank/DDBJ whole genome shotgun (WGS) entry which is preliminary data.</text>
</comment>
<evidence type="ECO:0000256" key="7">
    <source>
        <dbReference type="PROSITE-ProRule" id="PRU01091"/>
    </source>
</evidence>
<dbReference type="GO" id="GO:0000156">
    <property type="term" value="F:phosphorelay response regulator activity"/>
    <property type="evidence" value="ECO:0007669"/>
    <property type="project" value="TreeGrafter"/>
</dbReference>
<name>A0A1H2W061_ACIFE</name>
<dbReference type="SMART" id="SM00862">
    <property type="entry name" value="Trans_reg_C"/>
    <property type="match status" value="1"/>
</dbReference>
<dbReference type="Gene3D" id="3.40.50.2300">
    <property type="match status" value="1"/>
</dbReference>
<dbReference type="Gene3D" id="1.10.10.10">
    <property type="entry name" value="Winged helix-like DNA-binding domain superfamily/Winged helix DNA-binding domain"/>
    <property type="match status" value="1"/>
</dbReference>
<keyword evidence="1 6" id="KW-0597">Phosphoprotein</keyword>
<dbReference type="PROSITE" id="PS51755">
    <property type="entry name" value="OMPR_PHOB"/>
    <property type="match status" value="1"/>
</dbReference>
<evidence type="ECO:0000256" key="1">
    <source>
        <dbReference type="ARBA" id="ARBA00022553"/>
    </source>
</evidence>
<dbReference type="OMA" id="YSYSPEH"/>
<dbReference type="GO" id="GO:0032993">
    <property type="term" value="C:protein-DNA complex"/>
    <property type="evidence" value="ECO:0007669"/>
    <property type="project" value="TreeGrafter"/>
</dbReference>
<dbReference type="PANTHER" id="PTHR48111:SF22">
    <property type="entry name" value="REGULATOR OF RPOS"/>
    <property type="match status" value="1"/>
</dbReference>
<sequence length="224" mass="25489">MKILVVEDEPTLNKIIAKRLKIEAYSVDCAFNGKEALDYLDAAEYDLLIVDIMMPEMDGLTLVKKLRDGGSRVPVLFLTALDSTQDKVTGLDSGGDDYLVKPFEFDELLARIRSLLRRSNAQQTARTRLTLADLTLDTRTHQVTRGGQEIALTPKEFSVLDYLLRNQGTVLSREQILEHAWDFSYEGYSNMVDVYIKTLRKKIDRDFEPKLLHTVRGTGYVLKV</sequence>
<dbReference type="CDD" id="cd00383">
    <property type="entry name" value="trans_reg_C"/>
    <property type="match status" value="1"/>
</dbReference>
<dbReference type="GO" id="GO:0000976">
    <property type="term" value="F:transcription cis-regulatory region binding"/>
    <property type="evidence" value="ECO:0007669"/>
    <property type="project" value="TreeGrafter"/>
</dbReference>
<evidence type="ECO:0000313" key="10">
    <source>
        <dbReference type="EMBL" id="SDW73973.1"/>
    </source>
</evidence>
<dbReference type="Gene3D" id="6.10.250.690">
    <property type="match status" value="1"/>
</dbReference>
<dbReference type="Proteomes" id="UP000182379">
    <property type="component" value="Unassembled WGS sequence"/>
</dbReference>
<dbReference type="InterPro" id="IPR011006">
    <property type="entry name" value="CheY-like_superfamily"/>
</dbReference>
<dbReference type="InterPro" id="IPR001867">
    <property type="entry name" value="OmpR/PhoB-type_DNA-bd"/>
</dbReference>
<dbReference type="RefSeq" id="WP_012937498.1">
    <property type="nucleotide sequence ID" value="NZ_CBCSNF010000052.1"/>
</dbReference>
<evidence type="ECO:0000259" key="8">
    <source>
        <dbReference type="PROSITE" id="PS50110"/>
    </source>
</evidence>
<feature type="domain" description="Response regulatory" evidence="8">
    <location>
        <begin position="2"/>
        <end position="116"/>
    </location>
</feature>
<evidence type="ECO:0000256" key="4">
    <source>
        <dbReference type="ARBA" id="ARBA00023125"/>
    </source>
</evidence>
<keyword evidence="5" id="KW-0804">Transcription</keyword>
<dbReference type="FunFam" id="1.10.10.10:FF:000005">
    <property type="entry name" value="Two-component system response regulator"/>
    <property type="match status" value="1"/>
</dbReference>
<dbReference type="GO" id="GO:0005829">
    <property type="term" value="C:cytosol"/>
    <property type="evidence" value="ECO:0007669"/>
    <property type="project" value="TreeGrafter"/>
</dbReference>
<dbReference type="EMBL" id="FNOP01000005">
    <property type="protein sequence ID" value="SDW73973.1"/>
    <property type="molecule type" value="Genomic_DNA"/>
</dbReference>
<dbReference type="SMART" id="SM00448">
    <property type="entry name" value="REC"/>
    <property type="match status" value="1"/>
</dbReference>
<evidence type="ECO:0000256" key="6">
    <source>
        <dbReference type="PROSITE-ProRule" id="PRU00169"/>
    </source>
</evidence>